<organism evidence="6 7">
    <name type="scientific">Vibrio furnissii</name>
    <dbReference type="NCBI Taxonomy" id="29494"/>
    <lineage>
        <taxon>Bacteria</taxon>
        <taxon>Pseudomonadati</taxon>
        <taxon>Pseudomonadota</taxon>
        <taxon>Gammaproteobacteria</taxon>
        <taxon>Vibrionales</taxon>
        <taxon>Vibrionaceae</taxon>
        <taxon>Vibrio</taxon>
    </lineage>
</organism>
<sequence length="310" mass="34428">MSISHQLSLFIDVVRQGSFSKAALLHDMDNSALSKQIKKLEQSLGVQLLNRSTRTISLTPVGEQIYQQAQVLEDTLNNIQRIAETHQLTPSGSIKIAAPNYFGQRYLQPVLDAFISKYPEVELTLVLDDKRADIIADKFDIAIRIGKLADSNLIAKKITNTNFVLIASNDFVAKHGLPQSPEALIALPAVIYANGDVTLDKLTISCEPSSQEMLNLTMKGNFKVNDVKLVVESIKKGVGYGLIDMFGLEESLEEAGLVQLLPDYVISTMSTGIYAIYPNRQRSLLVDDFVSLLLNHLGERPFWLDYVDMN</sequence>
<protein>
    <submittedName>
        <fullName evidence="6">LysR family transcriptional regulator</fullName>
    </submittedName>
</protein>
<dbReference type="InterPro" id="IPR000847">
    <property type="entry name" value="LysR_HTH_N"/>
</dbReference>
<dbReference type="Gene3D" id="3.40.190.290">
    <property type="match status" value="1"/>
</dbReference>
<dbReference type="Pfam" id="PF03466">
    <property type="entry name" value="LysR_substrate"/>
    <property type="match status" value="1"/>
</dbReference>
<dbReference type="RefSeq" id="WP_055465651.1">
    <property type="nucleotide sequence ID" value="NZ_LKHS01000005.1"/>
</dbReference>
<dbReference type="GO" id="GO:0006351">
    <property type="term" value="P:DNA-templated transcription"/>
    <property type="evidence" value="ECO:0007669"/>
    <property type="project" value="TreeGrafter"/>
</dbReference>
<dbReference type="AlphaFoldDB" id="A0A0Q2SGF6"/>
<evidence type="ECO:0000256" key="4">
    <source>
        <dbReference type="ARBA" id="ARBA00023163"/>
    </source>
</evidence>
<evidence type="ECO:0000313" key="7">
    <source>
        <dbReference type="Proteomes" id="UP000051221"/>
    </source>
</evidence>
<dbReference type="InterPro" id="IPR036388">
    <property type="entry name" value="WH-like_DNA-bd_sf"/>
</dbReference>
<dbReference type="InParanoid" id="A0A0Q2SGF6"/>
<gene>
    <name evidence="6" type="ORF">AMR76_06440</name>
</gene>
<dbReference type="PROSITE" id="PS50931">
    <property type="entry name" value="HTH_LYSR"/>
    <property type="match status" value="1"/>
</dbReference>
<comment type="caution">
    <text evidence="6">The sequence shown here is derived from an EMBL/GenBank/DDBJ whole genome shotgun (WGS) entry which is preliminary data.</text>
</comment>
<dbReference type="Proteomes" id="UP000051221">
    <property type="component" value="Unassembled WGS sequence"/>
</dbReference>
<dbReference type="GO" id="GO:0043565">
    <property type="term" value="F:sequence-specific DNA binding"/>
    <property type="evidence" value="ECO:0007669"/>
    <property type="project" value="TreeGrafter"/>
</dbReference>
<comment type="similarity">
    <text evidence="1">Belongs to the LysR transcriptional regulatory family.</text>
</comment>
<dbReference type="GO" id="GO:0003700">
    <property type="term" value="F:DNA-binding transcription factor activity"/>
    <property type="evidence" value="ECO:0007669"/>
    <property type="project" value="InterPro"/>
</dbReference>
<reference evidence="6 7" key="1">
    <citation type="submission" date="2015-08" db="EMBL/GenBank/DDBJ databases">
        <title>Antibacterial properties of a collection of Vibrionaceae strains.</title>
        <authorList>
            <person name="Giubergia S."/>
        </authorList>
    </citation>
    <scope>NUCLEOTIDE SEQUENCE [LARGE SCALE GENOMIC DNA]</scope>
    <source>
        <strain evidence="6 7">S0821</strain>
    </source>
</reference>
<keyword evidence="3" id="KW-0238">DNA-binding</keyword>
<accession>A0A0Q2SGF6</accession>
<dbReference type="PANTHER" id="PTHR30537">
    <property type="entry name" value="HTH-TYPE TRANSCRIPTIONAL REGULATOR"/>
    <property type="match status" value="1"/>
</dbReference>
<dbReference type="InterPro" id="IPR036390">
    <property type="entry name" value="WH_DNA-bd_sf"/>
</dbReference>
<dbReference type="SUPFAM" id="SSF53850">
    <property type="entry name" value="Periplasmic binding protein-like II"/>
    <property type="match status" value="1"/>
</dbReference>
<keyword evidence="7" id="KW-1185">Reference proteome</keyword>
<evidence type="ECO:0000313" key="6">
    <source>
        <dbReference type="EMBL" id="KQH86723.1"/>
    </source>
</evidence>
<evidence type="ECO:0000256" key="2">
    <source>
        <dbReference type="ARBA" id="ARBA00023015"/>
    </source>
</evidence>
<dbReference type="EMBL" id="LKHS01000005">
    <property type="protein sequence ID" value="KQH86723.1"/>
    <property type="molecule type" value="Genomic_DNA"/>
</dbReference>
<feature type="domain" description="HTH lysR-type" evidence="5">
    <location>
        <begin position="1"/>
        <end position="59"/>
    </location>
</feature>
<dbReference type="CDD" id="cd08422">
    <property type="entry name" value="PBP2_CrgA_like"/>
    <property type="match status" value="1"/>
</dbReference>
<dbReference type="Pfam" id="PF00126">
    <property type="entry name" value="HTH_1"/>
    <property type="match status" value="1"/>
</dbReference>
<dbReference type="FunFam" id="1.10.10.10:FF:000001">
    <property type="entry name" value="LysR family transcriptional regulator"/>
    <property type="match status" value="1"/>
</dbReference>
<evidence type="ECO:0000256" key="3">
    <source>
        <dbReference type="ARBA" id="ARBA00023125"/>
    </source>
</evidence>
<proteinExistence type="inferred from homology"/>
<dbReference type="InterPro" id="IPR058163">
    <property type="entry name" value="LysR-type_TF_proteobact-type"/>
</dbReference>
<evidence type="ECO:0000256" key="1">
    <source>
        <dbReference type="ARBA" id="ARBA00009437"/>
    </source>
</evidence>
<name>A0A0Q2SGF6_VIBFU</name>
<dbReference type="SUPFAM" id="SSF46785">
    <property type="entry name" value="Winged helix' DNA-binding domain"/>
    <property type="match status" value="1"/>
</dbReference>
<evidence type="ECO:0000259" key="5">
    <source>
        <dbReference type="PROSITE" id="PS50931"/>
    </source>
</evidence>
<dbReference type="PANTHER" id="PTHR30537:SF5">
    <property type="entry name" value="HTH-TYPE TRANSCRIPTIONAL ACTIVATOR TTDR-RELATED"/>
    <property type="match status" value="1"/>
</dbReference>
<keyword evidence="4" id="KW-0804">Transcription</keyword>
<dbReference type="Gene3D" id="1.10.10.10">
    <property type="entry name" value="Winged helix-like DNA-binding domain superfamily/Winged helix DNA-binding domain"/>
    <property type="match status" value="1"/>
</dbReference>
<dbReference type="InterPro" id="IPR005119">
    <property type="entry name" value="LysR_subst-bd"/>
</dbReference>
<keyword evidence="2" id="KW-0805">Transcription regulation</keyword>